<dbReference type="GO" id="GO:0016787">
    <property type="term" value="F:hydrolase activity"/>
    <property type="evidence" value="ECO:0007669"/>
    <property type="project" value="UniProtKB-KW"/>
</dbReference>
<dbReference type="GO" id="GO:0005524">
    <property type="term" value="F:ATP binding"/>
    <property type="evidence" value="ECO:0007669"/>
    <property type="project" value="UniProtKB-KW"/>
</dbReference>
<dbReference type="GO" id="GO:0043138">
    <property type="term" value="F:3'-5' DNA helicase activity"/>
    <property type="evidence" value="ECO:0007669"/>
    <property type="project" value="TreeGrafter"/>
</dbReference>
<protein>
    <recommendedName>
        <fullName evidence="6">UvrD-like helicase C-terminal domain-containing protein</fullName>
    </recommendedName>
</protein>
<comment type="caution">
    <text evidence="7">The sequence shown here is derived from an EMBL/GenBank/DDBJ whole genome shotgun (WGS) entry which is preliminary data.</text>
</comment>
<evidence type="ECO:0000256" key="5">
    <source>
        <dbReference type="SAM" id="MobiDB-lite"/>
    </source>
</evidence>
<dbReference type="InterPro" id="IPR000212">
    <property type="entry name" value="DNA_helicase_UvrD/REP"/>
</dbReference>
<dbReference type="RefSeq" id="WP_149957173.1">
    <property type="nucleotide sequence ID" value="NZ_BKDJ01000010.1"/>
</dbReference>
<keyword evidence="2" id="KW-0378">Hydrolase</keyword>
<keyword evidence="8" id="KW-1185">Reference proteome</keyword>
<keyword evidence="1" id="KW-0547">Nucleotide-binding</keyword>
<dbReference type="Proteomes" id="UP000325307">
    <property type="component" value="Unassembled WGS sequence"/>
</dbReference>
<proteinExistence type="predicted"/>
<dbReference type="OrthoDB" id="9787585at2"/>
<dbReference type="GO" id="GO:0003677">
    <property type="term" value="F:DNA binding"/>
    <property type="evidence" value="ECO:0007669"/>
    <property type="project" value="InterPro"/>
</dbReference>
<dbReference type="EMBL" id="BKDJ01000010">
    <property type="protein sequence ID" value="GER23594.1"/>
    <property type="molecule type" value="Genomic_DNA"/>
</dbReference>
<feature type="domain" description="UvrD-like helicase C-terminal" evidence="6">
    <location>
        <begin position="155"/>
        <end position="219"/>
    </location>
</feature>
<keyword evidence="4" id="KW-0067">ATP-binding</keyword>
<accession>A0A5A7NRQ7</accession>
<dbReference type="PANTHER" id="PTHR11070">
    <property type="entry name" value="UVRD / RECB / PCRA DNA HELICASE FAMILY MEMBER"/>
    <property type="match status" value="1"/>
</dbReference>
<reference evidence="7 8" key="1">
    <citation type="submission" date="2019-09" db="EMBL/GenBank/DDBJ databases">
        <title>Arthrobacter zafarii sp. nov., a moderately thermotolerant and halotolerant actinobacterium isolated from Cholistan desert soil of Pakistan.</title>
        <authorList>
            <person name="Amin A."/>
            <person name="Ahmed I."/>
            <person name="Khalid N."/>
            <person name="Schumann P."/>
            <person name="Busse H.J."/>
            <person name="Khan I.U."/>
            <person name="Li S."/>
            <person name="Li W.J."/>
        </authorList>
    </citation>
    <scope>NUCLEOTIDE SEQUENCE [LARGE SCALE GENOMIC DNA]</scope>
    <source>
        <strain evidence="7 8">NCCP-1664</strain>
    </source>
</reference>
<feature type="region of interest" description="Disordered" evidence="5">
    <location>
        <begin position="67"/>
        <end position="92"/>
    </location>
</feature>
<evidence type="ECO:0000256" key="4">
    <source>
        <dbReference type="ARBA" id="ARBA00022840"/>
    </source>
</evidence>
<evidence type="ECO:0000313" key="7">
    <source>
        <dbReference type="EMBL" id="GER23594.1"/>
    </source>
</evidence>
<evidence type="ECO:0000259" key="6">
    <source>
        <dbReference type="Pfam" id="PF13361"/>
    </source>
</evidence>
<dbReference type="InterPro" id="IPR027417">
    <property type="entry name" value="P-loop_NTPase"/>
</dbReference>
<dbReference type="InterPro" id="IPR014017">
    <property type="entry name" value="DNA_helicase_UvrD-like_C"/>
</dbReference>
<dbReference type="PANTHER" id="PTHR11070:SF2">
    <property type="entry name" value="ATP-DEPENDENT DNA HELICASE SRS2"/>
    <property type="match status" value="1"/>
</dbReference>
<organism evidence="7 8">
    <name type="scientific">Zafaria cholistanensis</name>
    <dbReference type="NCBI Taxonomy" id="1682741"/>
    <lineage>
        <taxon>Bacteria</taxon>
        <taxon>Bacillati</taxon>
        <taxon>Actinomycetota</taxon>
        <taxon>Actinomycetes</taxon>
        <taxon>Micrococcales</taxon>
        <taxon>Micrococcaceae</taxon>
        <taxon>Zafaria</taxon>
    </lineage>
</organism>
<gene>
    <name evidence="7" type="ORF">NCCP1664_20890</name>
</gene>
<evidence type="ECO:0000256" key="3">
    <source>
        <dbReference type="ARBA" id="ARBA00022806"/>
    </source>
</evidence>
<sequence length="236" mass="25440">MAPGANDLFIAEDSHQRIYGQKVPLSRYGIAIIGRSRRLTLNYRTTAQNLAYAVRLLDGKEIEGLEGDAENSNGYHSMRSGPVPQEAGNDSLASELDTAAATIRQWIAEGVSGNAIGIIARTKNQLQKLQTGMDERKVEVRSVDQPGDGSKPLYMTMHRAKGMEFFKVLLFGVNDASVPLGHVTAGLAEAEREDALLRERSLLYVAATRARDELVVSWSGTPSGLLAAASAKVSVA</sequence>
<dbReference type="GO" id="GO:0000725">
    <property type="term" value="P:recombinational repair"/>
    <property type="evidence" value="ECO:0007669"/>
    <property type="project" value="TreeGrafter"/>
</dbReference>
<dbReference type="Pfam" id="PF13361">
    <property type="entry name" value="UvrD_C"/>
    <property type="match status" value="1"/>
</dbReference>
<evidence type="ECO:0000256" key="2">
    <source>
        <dbReference type="ARBA" id="ARBA00022801"/>
    </source>
</evidence>
<dbReference type="SUPFAM" id="SSF52540">
    <property type="entry name" value="P-loop containing nucleoside triphosphate hydrolases"/>
    <property type="match status" value="1"/>
</dbReference>
<name>A0A5A7NRQ7_9MICC</name>
<dbReference type="Gene3D" id="3.40.50.300">
    <property type="entry name" value="P-loop containing nucleotide triphosphate hydrolases"/>
    <property type="match status" value="1"/>
</dbReference>
<dbReference type="AlphaFoldDB" id="A0A5A7NRQ7"/>
<keyword evidence="3" id="KW-0347">Helicase</keyword>
<evidence type="ECO:0000256" key="1">
    <source>
        <dbReference type="ARBA" id="ARBA00022741"/>
    </source>
</evidence>
<evidence type="ECO:0000313" key="8">
    <source>
        <dbReference type="Proteomes" id="UP000325307"/>
    </source>
</evidence>